<dbReference type="Proteomes" id="UP001140206">
    <property type="component" value="Chromosome 3"/>
</dbReference>
<dbReference type="AlphaFoldDB" id="A0AAV8DSG1"/>
<dbReference type="PANTHER" id="PTHR33696:SF23">
    <property type="entry name" value="OS03G0674900 PROTEIN"/>
    <property type="match status" value="1"/>
</dbReference>
<dbReference type="PANTHER" id="PTHR33696">
    <property type="entry name" value="T22J18.15-RELATED"/>
    <property type="match status" value="1"/>
</dbReference>
<organism evidence="2 3">
    <name type="scientific">Rhynchospora pubera</name>
    <dbReference type="NCBI Taxonomy" id="906938"/>
    <lineage>
        <taxon>Eukaryota</taxon>
        <taxon>Viridiplantae</taxon>
        <taxon>Streptophyta</taxon>
        <taxon>Embryophyta</taxon>
        <taxon>Tracheophyta</taxon>
        <taxon>Spermatophyta</taxon>
        <taxon>Magnoliopsida</taxon>
        <taxon>Liliopsida</taxon>
        <taxon>Poales</taxon>
        <taxon>Cyperaceae</taxon>
        <taxon>Cyperoideae</taxon>
        <taxon>Rhynchosporeae</taxon>
        <taxon>Rhynchospora</taxon>
    </lineage>
</organism>
<comment type="caution">
    <text evidence="2">The sequence shown here is derived from an EMBL/GenBank/DDBJ whole genome shotgun (WGS) entry which is preliminary data.</text>
</comment>
<sequence length="175" mass="19761">MKEETKGIMSKHKISSTPQAVPFSWEQLPGISKVSPRIDEDPKPVLVPRPTELRPPLISSPHVNPKSMEPGFYIPLPPCRFQPNQMQTRKGVKRPEEDPFLAAFIECTKPVEQKRPPKGEKKTVRRNSWPRLERLGLGLGLGLGLSCKSSCGVREGNLIKMSKLPEIDRDSVFEW</sequence>
<evidence type="ECO:0000313" key="2">
    <source>
        <dbReference type="EMBL" id="KAJ4770920.1"/>
    </source>
</evidence>
<keyword evidence="3" id="KW-1185">Reference proteome</keyword>
<gene>
    <name evidence="2" type="ORF">LUZ62_055177</name>
</gene>
<feature type="region of interest" description="Disordered" evidence="1">
    <location>
        <begin position="1"/>
        <end position="64"/>
    </location>
</feature>
<name>A0AAV8DSG1_9POAL</name>
<protein>
    <submittedName>
        <fullName evidence="2">Glutamine synthetase</fullName>
    </submittedName>
</protein>
<evidence type="ECO:0000313" key="3">
    <source>
        <dbReference type="Proteomes" id="UP001140206"/>
    </source>
</evidence>
<dbReference type="EMBL" id="JAMFTS010000003">
    <property type="protein sequence ID" value="KAJ4770920.1"/>
    <property type="molecule type" value="Genomic_DNA"/>
</dbReference>
<reference evidence="2" key="1">
    <citation type="submission" date="2022-08" db="EMBL/GenBank/DDBJ databases">
        <authorList>
            <person name="Marques A."/>
        </authorList>
    </citation>
    <scope>NUCLEOTIDE SEQUENCE</scope>
    <source>
        <strain evidence="2">RhyPub2mFocal</strain>
        <tissue evidence="2">Leaves</tissue>
    </source>
</reference>
<evidence type="ECO:0000256" key="1">
    <source>
        <dbReference type="SAM" id="MobiDB-lite"/>
    </source>
</evidence>
<proteinExistence type="predicted"/>
<accession>A0AAV8DSG1</accession>